<proteinExistence type="predicted"/>
<reference evidence="1" key="1">
    <citation type="submission" date="2019-12" db="EMBL/GenBank/DDBJ databases">
        <title>Microbes associate with the intestines of laboratory mice.</title>
        <authorList>
            <person name="Navarre W."/>
            <person name="Wong E."/>
        </authorList>
    </citation>
    <scope>NUCLEOTIDE SEQUENCE</scope>
    <source>
        <strain evidence="1">NM79_F5</strain>
    </source>
</reference>
<sequence length="101" mass="11808">MKRYNGQVFADAQFTNMNLNVEFKEGETEIDMMPLLLKEGFDYLWKTRVMSYGNLKYLINGIEYEHSGCLFLDDVLVETFKILKLEDSTSNNVNISIEYCL</sequence>
<evidence type="ECO:0000313" key="1">
    <source>
        <dbReference type="EMBL" id="MVX64641.1"/>
    </source>
</evidence>
<gene>
    <name evidence="1" type="ORF">GKZ28_13155</name>
</gene>
<accession>A0A964W2L4</accession>
<dbReference type="AlphaFoldDB" id="A0A964W2L4"/>
<organism evidence="1 2">
    <name type="scientific">Clostridium chromiireducens</name>
    <dbReference type="NCBI Taxonomy" id="225345"/>
    <lineage>
        <taxon>Bacteria</taxon>
        <taxon>Bacillati</taxon>
        <taxon>Bacillota</taxon>
        <taxon>Clostridia</taxon>
        <taxon>Eubacteriales</taxon>
        <taxon>Clostridiaceae</taxon>
        <taxon>Clostridium</taxon>
    </lineage>
</organism>
<dbReference type="EMBL" id="WSRQ01000019">
    <property type="protein sequence ID" value="MVX64641.1"/>
    <property type="molecule type" value="Genomic_DNA"/>
</dbReference>
<dbReference type="Proteomes" id="UP000656077">
    <property type="component" value="Unassembled WGS sequence"/>
</dbReference>
<name>A0A964W2L4_9CLOT</name>
<dbReference type="RefSeq" id="WP_160359524.1">
    <property type="nucleotide sequence ID" value="NZ_WSRQ01000019.1"/>
</dbReference>
<comment type="caution">
    <text evidence="1">The sequence shown here is derived from an EMBL/GenBank/DDBJ whole genome shotgun (WGS) entry which is preliminary data.</text>
</comment>
<evidence type="ECO:0000313" key="2">
    <source>
        <dbReference type="Proteomes" id="UP000656077"/>
    </source>
</evidence>
<protein>
    <submittedName>
        <fullName evidence="1">Uncharacterized protein</fullName>
    </submittedName>
</protein>